<dbReference type="InterPro" id="IPR051089">
    <property type="entry name" value="prtT"/>
</dbReference>
<feature type="region of interest" description="Disordered" evidence="6">
    <location>
        <begin position="1"/>
        <end position="37"/>
    </location>
</feature>
<sequence length="577" mass="63412">MDAMEGAGKSQSLADATTAAPQSTPDNELKRKRQPRNSACQGCAALKMKCISTPNGKCERCNRMDRDCVPAVPKPRKRRTESAVGLETEQHGMSLLEFAGPSSSSTAGPPPQFDAARPKQADKGAERNFLLGRHDLSHVDSKSFVQLFRQGLGNILALEELLHGVDFSFVSNSFTIFRQLTPHFPFVELSPGADVISMVAQRPLLTLAVCTVASASYPELQERLSQAFQYALSSKVILGSERSMDLLTGVLIYLAWHHHYMTQPQVYHQLYLLAGLAADLGLFRPRLDPLDPSSALERDRAFVGCYYLCSGLSASGFDKPNPLRWTRNLRSCAENAAMSGTLPSDRSLVSILELAHAMDEMEESIRHDIVSQYANPLPYVDLQTKATSQRLKVLKREHPSLASFLGFEAATIHIYQRLLRLSETPDYPILIQCACAIKEYIEGITSRPPATLHQLGIVDWSNLVEILVLMARISRPLPNTSSWEAGALTSMLQPEVMLDAILNHANSTPPNDPLAPRHEALLQSLRRICDGVKRLLTTAQHGSDGKFRAGEGGTDDVFKSYGYGVLDPSFLNSLTGA</sequence>
<dbReference type="PANTHER" id="PTHR31845">
    <property type="entry name" value="FINGER DOMAIN PROTEIN, PUTATIVE-RELATED"/>
    <property type="match status" value="1"/>
</dbReference>
<dbReference type="SUPFAM" id="SSF57701">
    <property type="entry name" value="Zn2/Cys6 DNA-binding domain"/>
    <property type="match status" value="1"/>
</dbReference>
<evidence type="ECO:0000256" key="5">
    <source>
        <dbReference type="ARBA" id="ARBA00023242"/>
    </source>
</evidence>
<dbReference type="Proteomes" id="UP001305779">
    <property type="component" value="Unassembled WGS sequence"/>
</dbReference>
<dbReference type="InterPro" id="IPR036864">
    <property type="entry name" value="Zn2-C6_fun-type_DNA-bd_sf"/>
</dbReference>
<keyword evidence="2" id="KW-0805">Transcription regulation</keyword>
<dbReference type="PANTHER" id="PTHR31845:SF10">
    <property type="entry name" value="ZN(II)2CYS6 TRANSCRIPTION FACTOR (EUROFUNG)"/>
    <property type="match status" value="1"/>
</dbReference>
<evidence type="ECO:0000313" key="9">
    <source>
        <dbReference type="Proteomes" id="UP001305779"/>
    </source>
</evidence>
<dbReference type="Gene3D" id="4.10.240.10">
    <property type="entry name" value="Zn(2)-C6 fungal-type DNA-binding domain"/>
    <property type="match status" value="1"/>
</dbReference>
<keyword evidence="3" id="KW-0238">DNA-binding</keyword>
<organism evidence="8 9">
    <name type="scientific">Zasmidium cellare</name>
    <name type="common">Wine cellar mold</name>
    <name type="synonym">Racodium cellare</name>
    <dbReference type="NCBI Taxonomy" id="395010"/>
    <lineage>
        <taxon>Eukaryota</taxon>
        <taxon>Fungi</taxon>
        <taxon>Dikarya</taxon>
        <taxon>Ascomycota</taxon>
        <taxon>Pezizomycotina</taxon>
        <taxon>Dothideomycetes</taxon>
        <taxon>Dothideomycetidae</taxon>
        <taxon>Mycosphaerellales</taxon>
        <taxon>Mycosphaerellaceae</taxon>
        <taxon>Zasmidium</taxon>
    </lineage>
</organism>
<reference evidence="8 9" key="1">
    <citation type="journal article" date="2023" name="G3 (Bethesda)">
        <title>A chromosome-level genome assembly of Zasmidium syzygii isolated from banana leaves.</title>
        <authorList>
            <person name="van Westerhoven A.C."/>
            <person name="Mehrabi R."/>
            <person name="Talebi R."/>
            <person name="Steentjes M.B.F."/>
            <person name="Corcolon B."/>
            <person name="Chong P.A."/>
            <person name="Kema G.H.J."/>
            <person name="Seidl M.F."/>
        </authorList>
    </citation>
    <scope>NUCLEOTIDE SEQUENCE [LARGE SCALE GENOMIC DNA]</scope>
    <source>
        <strain evidence="8 9">P124</strain>
    </source>
</reference>
<accession>A0ABR0F6P9</accession>
<name>A0ABR0F6P9_ZASCE</name>
<evidence type="ECO:0000259" key="7">
    <source>
        <dbReference type="PROSITE" id="PS00463"/>
    </source>
</evidence>
<comment type="subcellular location">
    <subcellularLocation>
        <location evidence="1">Nucleus</location>
    </subcellularLocation>
</comment>
<dbReference type="PROSITE" id="PS00463">
    <property type="entry name" value="ZN2_CY6_FUNGAL_1"/>
    <property type="match status" value="1"/>
</dbReference>
<proteinExistence type="predicted"/>
<protein>
    <recommendedName>
        <fullName evidence="7">Zn(2)-C6 fungal-type domain-containing protein</fullName>
    </recommendedName>
</protein>
<keyword evidence="5" id="KW-0539">Nucleus</keyword>
<evidence type="ECO:0000313" key="8">
    <source>
        <dbReference type="EMBL" id="KAK4508598.1"/>
    </source>
</evidence>
<evidence type="ECO:0000256" key="4">
    <source>
        <dbReference type="ARBA" id="ARBA00023163"/>
    </source>
</evidence>
<dbReference type="InterPro" id="IPR001138">
    <property type="entry name" value="Zn2Cys6_DnaBD"/>
</dbReference>
<gene>
    <name evidence="8" type="ORF">PRZ48_002337</name>
</gene>
<evidence type="ECO:0000256" key="1">
    <source>
        <dbReference type="ARBA" id="ARBA00004123"/>
    </source>
</evidence>
<evidence type="ECO:0000256" key="6">
    <source>
        <dbReference type="SAM" id="MobiDB-lite"/>
    </source>
</evidence>
<dbReference type="CDD" id="cd12148">
    <property type="entry name" value="fungal_TF_MHR"/>
    <property type="match status" value="1"/>
</dbReference>
<feature type="compositionally biased region" description="Polar residues" evidence="6">
    <location>
        <begin position="9"/>
        <end position="26"/>
    </location>
</feature>
<comment type="caution">
    <text evidence="8">The sequence shown here is derived from an EMBL/GenBank/DDBJ whole genome shotgun (WGS) entry which is preliminary data.</text>
</comment>
<evidence type="ECO:0000256" key="2">
    <source>
        <dbReference type="ARBA" id="ARBA00023015"/>
    </source>
</evidence>
<keyword evidence="4" id="KW-0804">Transcription</keyword>
<feature type="domain" description="Zn(2)-C6 fungal-type" evidence="7">
    <location>
        <begin position="39"/>
        <end position="68"/>
    </location>
</feature>
<feature type="region of interest" description="Disordered" evidence="6">
    <location>
        <begin position="67"/>
        <end position="120"/>
    </location>
</feature>
<dbReference type="EMBL" id="JAXOVC010000001">
    <property type="protein sequence ID" value="KAK4508598.1"/>
    <property type="molecule type" value="Genomic_DNA"/>
</dbReference>
<keyword evidence="9" id="KW-1185">Reference proteome</keyword>
<evidence type="ECO:0000256" key="3">
    <source>
        <dbReference type="ARBA" id="ARBA00023125"/>
    </source>
</evidence>